<dbReference type="InterPro" id="IPR011990">
    <property type="entry name" value="TPR-like_helical_dom_sf"/>
</dbReference>
<dbReference type="Pfam" id="PF12770">
    <property type="entry name" value="CHAT"/>
    <property type="match status" value="1"/>
</dbReference>
<evidence type="ECO:0000313" key="4">
    <source>
        <dbReference type="Proteomes" id="UP000092634"/>
    </source>
</evidence>
<feature type="signal peptide" evidence="1">
    <location>
        <begin position="1"/>
        <end position="21"/>
    </location>
</feature>
<feature type="chain" id="PRO_5009214746" description="CHAT domain-containing protein" evidence="1">
    <location>
        <begin position="22"/>
        <end position="1073"/>
    </location>
</feature>
<dbReference type="InterPro" id="IPR024983">
    <property type="entry name" value="CHAT_dom"/>
</dbReference>
<reference evidence="3 4" key="1">
    <citation type="submission" date="2016-10" db="EMBL/GenBank/DDBJ databases">
        <title>Updated version of Genome Assembly of Janthinobacterium lividum ERGS5:01.</title>
        <authorList>
            <person name="Kumar R."/>
            <person name="Acharya V."/>
            <person name="Singh D."/>
        </authorList>
    </citation>
    <scope>NUCLEOTIDE SEQUENCE [LARGE SCALE GENOMIC DNA]</scope>
    <source>
        <strain evidence="3 4">ERGS5:01</strain>
    </source>
</reference>
<keyword evidence="1" id="KW-0732">Signal</keyword>
<organism evidence="3 4">
    <name type="scientific">Janthinobacterium lividum</name>
    <dbReference type="NCBI Taxonomy" id="29581"/>
    <lineage>
        <taxon>Bacteria</taxon>
        <taxon>Pseudomonadati</taxon>
        <taxon>Pseudomonadota</taxon>
        <taxon>Betaproteobacteria</taxon>
        <taxon>Burkholderiales</taxon>
        <taxon>Oxalobacteraceae</taxon>
        <taxon>Janthinobacterium</taxon>
    </lineage>
</organism>
<dbReference type="Proteomes" id="UP000092634">
    <property type="component" value="Unassembled WGS sequence"/>
</dbReference>
<sequence>MKRLILGLLLAASAWLQTASADTCQAVIAPWLAQANDANDKEQPAVSLPLFQRSVAACRAAHDRAGIATGLLGVGQSLHMLNRYAESELALLEGWAIRQALDDGDPRRESMYYPSELMYLYRQWSRFDLAWQWGDVALAAKARLIGKDTVAYGTSLSNLSGVALQTKEYARGLPYAQLAMQTWARTSGENSTDHAWGMRDVGVLLLRMGRMEEAYGYLERAYRIRLAAFGENRTETQTSVTDMANWYTLSGNDRQALAFAQRALAMAVQRSGADSMQASVALNRLSGIHLRLGESGKAWQEAEDGLRIRRALFGDRHANTVSAWQDVALTALADNQLGRAEVAAAAALAHCRAVYGEAAATCAAHQLAHGSARMALGQYQQALEAAQAAARLAMSGVQALPADEADALLLAAQAQAALGRQDEAAIGLADLEARLLQTPPAAAGMLDTVRQARLRARAQHAGIGAAELQALAREAGAMAQQLAATRGAAHPAYAQALLDAAGLNARAGDAATARSQSARALAIGMANEQTMLEARAAAQLGALEPDAAGIFLGKQAVNALQATRAGTASLPVPLRQGFVRQKRAAYGQLADRLLDQRRIHEAETVLAMVREDEFHSLVRSAPDPRATRLGYTGAEGEWQRQFEARAAALRAGAQALAAARERLAQGVAQADDAWRQANEAMALLLDGATEALATLPMASLASVAKPAPAGKAGMARAEPLKRGMLHLTYLLTETRLRIVAQRGGRTGSSIHDVVIDERVLAQRIARLRRSAQDPGQDARADAQALYALLLAPASRELDGATSLSLSLDGVLRYLPFAMLHDGRRWLVERLPVSLHASGGDHAGAQAAPRRAPSLALFGQTRASGELPALPFVQNELRAVQAIGHAARIPSQVYLDGDYTGAALQRALPANSSVHIASHFVLRSGAGEDSYLLLGDGGKLSLAELAQDGYRFAGLDLLTLSACETAVPAGTDATGRELEGLAWLARQRGARNVLASLWRVSDQSTATLMGDFYTALAQGKGKPQALRQAQLRQIRAARHGVTATRGLTPLDAAGGSDDARSHPFYWAGFILLGS</sequence>
<dbReference type="SUPFAM" id="SSF48452">
    <property type="entry name" value="TPR-like"/>
    <property type="match status" value="2"/>
</dbReference>
<accession>A0A1E8PUC8</accession>
<gene>
    <name evidence="3" type="ORF">BA896_014005</name>
</gene>
<comment type="caution">
    <text evidence="3">The sequence shown here is derived from an EMBL/GenBank/DDBJ whole genome shotgun (WGS) entry which is preliminary data.</text>
</comment>
<feature type="domain" description="CHAT" evidence="2">
    <location>
        <begin position="780"/>
        <end position="1073"/>
    </location>
</feature>
<dbReference type="PANTHER" id="PTHR10098">
    <property type="entry name" value="RAPSYN-RELATED"/>
    <property type="match status" value="1"/>
</dbReference>
<proteinExistence type="predicted"/>
<dbReference type="Gene3D" id="1.25.40.10">
    <property type="entry name" value="Tetratricopeptide repeat domain"/>
    <property type="match status" value="2"/>
</dbReference>
<evidence type="ECO:0000313" key="3">
    <source>
        <dbReference type="EMBL" id="OFJ49806.1"/>
    </source>
</evidence>
<protein>
    <recommendedName>
        <fullName evidence="2">CHAT domain-containing protein</fullName>
    </recommendedName>
</protein>
<dbReference type="EMBL" id="MAQB02000001">
    <property type="protein sequence ID" value="OFJ49806.1"/>
    <property type="molecule type" value="Genomic_DNA"/>
</dbReference>
<name>A0A1E8PUC8_9BURK</name>
<dbReference type="AlphaFoldDB" id="A0A1E8PUC8"/>
<dbReference type="Pfam" id="PF13424">
    <property type="entry name" value="TPR_12"/>
    <property type="match status" value="1"/>
</dbReference>
<evidence type="ECO:0000259" key="2">
    <source>
        <dbReference type="Pfam" id="PF12770"/>
    </source>
</evidence>
<evidence type="ECO:0000256" key="1">
    <source>
        <dbReference type="SAM" id="SignalP"/>
    </source>
</evidence>